<evidence type="ECO:0000256" key="4">
    <source>
        <dbReference type="ARBA" id="ARBA00022737"/>
    </source>
</evidence>
<dbReference type="GO" id="GO:0000785">
    <property type="term" value="C:chromatin"/>
    <property type="evidence" value="ECO:0007669"/>
    <property type="project" value="TreeGrafter"/>
</dbReference>
<dbReference type="GO" id="GO:0005634">
    <property type="term" value="C:nucleus"/>
    <property type="evidence" value="ECO:0007669"/>
    <property type="project" value="UniProtKB-SubCell"/>
</dbReference>
<gene>
    <name evidence="11" type="primary">CAF1</name>
    <name evidence="11" type="ORF">PRELSG_1030700</name>
</gene>
<accession>A0A1J1H7L1</accession>
<dbReference type="PANTHER" id="PTHR13831">
    <property type="entry name" value="MEMBER OF THE HIR1 FAMILY OF WD-REPEAT PROTEINS"/>
    <property type="match status" value="1"/>
</dbReference>
<feature type="compositionally biased region" description="Basic and acidic residues" evidence="9">
    <location>
        <begin position="391"/>
        <end position="420"/>
    </location>
</feature>
<dbReference type="GO" id="GO:0031491">
    <property type="term" value="F:nucleosome binding"/>
    <property type="evidence" value="ECO:0007669"/>
    <property type="project" value="TreeGrafter"/>
</dbReference>
<dbReference type="InterPro" id="IPR031120">
    <property type="entry name" value="HIR1-like"/>
</dbReference>
<keyword evidence="4 8" id="KW-0677">Repeat</keyword>
<keyword evidence="12" id="KW-1185">Reference proteome</keyword>
<dbReference type="GO" id="GO:0006351">
    <property type="term" value="P:DNA-templated transcription"/>
    <property type="evidence" value="ECO:0007669"/>
    <property type="project" value="InterPro"/>
</dbReference>
<evidence type="ECO:0000256" key="3">
    <source>
        <dbReference type="ARBA" id="ARBA00022574"/>
    </source>
</evidence>
<feature type="repeat" description="WD" evidence="7">
    <location>
        <begin position="286"/>
        <end position="318"/>
    </location>
</feature>
<reference evidence="11 12" key="1">
    <citation type="submission" date="2015-04" db="EMBL/GenBank/DDBJ databases">
        <authorList>
            <consortium name="Pathogen Informatics"/>
        </authorList>
    </citation>
    <scope>NUCLEOTIDE SEQUENCE [LARGE SCALE GENOMIC DNA]</scope>
    <source>
        <strain evidence="11 12">SGS1</strain>
    </source>
</reference>
<dbReference type="SMART" id="SM00320">
    <property type="entry name" value="WD40"/>
    <property type="match status" value="5"/>
</dbReference>
<dbReference type="VEuPathDB" id="PlasmoDB:PRELSG_1030700"/>
<evidence type="ECO:0000256" key="7">
    <source>
        <dbReference type="PROSITE-ProRule" id="PRU00221"/>
    </source>
</evidence>
<dbReference type="EMBL" id="LN835305">
    <property type="protein sequence ID" value="CRH00651.1"/>
    <property type="molecule type" value="Genomic_DNA"/>
</dbReference>
<keyword evidence="8" id="KW-0678">Repressor</keyword>
<evidence type="ECO:0000256" key="6">
    <source>
        <dbReference type="ARBA" id="ARBA00023242"/>
    </source>
</evidence>
<keyword evidence="6 8" id="KW-0539">Nucleus</keyword>
<feature type="region of interest" description="Disordered" evidence="9">
    <location>
        <begin position="391"/>
        <end position="440"/>
    </location>
</feature>
<dbReference type="InterPro" id="IPR036322">
    <property type="entry name" value="WD40_repeat_dom_sf"/>
</dbReference>
<evidence type="ECO:0000256" key="2">
    <source>
        <dbReference type="ARBA" id="ARBA00007306"/>
    </source>
</evidence>
<dbReference type="GO" id="GO:0006338">
    <property type="term" value="P:chromatin remodeling"/>
    <property type="evidence" value="ECO:0007669"/>
    <property type="project" value="TreeGrafter"/>
</dbReference>
<dbReference type="InterPro" id="IPR055410">
    <property type="entry name" value="Beta-prop_CAF1B_HIR1"/>
</dbReference>
<evidence type="ECO:0000256" key="1">
    <source>
        <dbReference type="ARBA" id="ARBA00004123"/>
    </source>
</evidence>
<organism evidence="11 12">
    <name type="scientific">Plasmodium relictum</name>
    <dbReference type="NCBI Taxonomy" id="85471"/>
    <lineage>
        <taxon>Eukaryota</taxon>
        <taxon>Sar</taxon>
        <taxon>Alveolata</taxon>
        <taxon>Apicomplexa</taxon>
        <taxon>Aconoidasida</taxon>
        <taxon>Haemosporida</taxon>
        <taxon>Plasmodiidae</taxon>
        <taxon>Plasmodium</taxon>
        <taxon>Plasmodium (Haemamoeba)</taxon>
    </lineage>
</organism>
<keyword evidence="3 7" id="KW-0853">WD repeat</keyword>
<comment type="subcellular location">
    <subcellularLocation>
        <location evidence="1 8">Nucleus</location>
    </subcellularLocation>
</comment>
<feature type="domain" description="CAF1B/HIR1 beta-propeller" evidence="10">
    <location>
        <begin position="146"/>
        <end position="331"/>
    </location>
</feature>
<evidence type="ECO:0000256" key="8">
    <source>
        <dbReference type="RuleBase" id="RU364014"/>
    </source>
</evidence>
<comment type="similarity">
    <text evidence="2 8">Belongs to the WD repeat HIR1 family.</text>
</comment>
<dbReference type="InterPro" id="IPR001680">
    <property type="entry name" value="WD40_rpt"/>
</dbReference>
<name>A0A1J1H7L1_PLARL</name>
<comment type="function">
    <text evidence="8">Required for replication-independent chromatin assembly and for the periodic repression of histone gene transcription during the cell cycle.</text>
</comment>
<sequence length="962" mass="114190">MPNVYLPQILWHSKDNKRSDRIYSIDIQPYPNYYSVKKLRKKYESFKKFLKEKEKYDLSCSEKNEEKKNINIPSNNINSLKVDNDIDYINNNCINNDKENITNANTISNDSLVTLKNNKSVNELIKDDYNKETNLVSENNVHSIANKKKGIKFNIATCGADEFVHLWRVYIKEDLSIKCLSRFIGHNGEINCVRFNKNGRYLASGGEDKFLYIWEKSKKPRNIPLGYDMSFLDYKEWWTRVGSYRCSGVINSIIWSNNDTLYIGNEDNNINIIDFVKNTNCKIKVLEGHTGMIQGISIDANNEFLASLSADQTLKIWKKKIDGKSWKLENSIKNIKRDELEKRNAGYISDEEYEDNEKYIEKNENNIYRKEGIKEIEKSQNENDELLEQETQEKKKNWNDEEQEKQKKEEQQNDQEKQGENEGTGVQEQEQEEEEEEEKKLKRCLFSSEEMLPSFFRRIDFSPNGEFLVAPSGIQFEQVEKVDEKNIKPEENTKPNYQIKAYSCFYIYHKNLFIKYNIPFFTIFSQTSHFLVAKFNYNTFKLRTHQNILNKCYKHLLNSEDDINREIHSNKKRKIFDETMFFNELKNNENIIKLNYEKTMLFNDTDIQDDVSQNVSSTITDSDIEYNYEKHSYGLSPKEYILSNNLDEFVEIENKGSNNFCENYDEKEEKKEKEEENEEEDEEEEEEEEEDEDEDEDEAEEEDDDEDEENEKKENEKKNEEKEEEKRKNEKGNEEEKHDSKNMCNKNEIEIKNREKLNTDEHKLKNEIKKEDTVKTKNYLNNNHNDNNYYEEKANNIDIPCEIKDKKEERFIYTLGTFDGSVYFYDSEILDTPISIVKNMHLCPITDISWNNLGNICACSSSDGYVSFYYFDKNELGNIKSYKNYYFDKKCNDLIFDQDYFENIFYDEVEFLNKNGSNDYTSSEDDYDEDELSLNKEETKVKRFNLIVGNAANFVLEQNTKK</sequence>
<dbReference type="PANTHER" id="PTHR13831:SF0">
    <property type="entry name" value="PROTEIN HIRA"/>
    <property type="match status" value="1"/>
</dbReference>
<dbReference type="KEGG" id="prel:PRELSG_1030700"/>
<dbReference type="PROSITE" id="PS50294">
    <property type="entry name" value="WD_REPEATS_REGION"/>
    <property type="match status" value="2"/>
</dbReference>
<feature type="repeat" description="WD" evidence="7">
    <location>
        <begin position="183"/>
        <end position="215"/>
    </location>
</feature>
<feature type="region of interest" description="Disordered" evidence="9">
    <location>
        <begin position="657"/>
        <end position="749"/>
    </location>
</feature>
<evidence type="ECO:0000259" key="10">
    <source>
        <dbReference type="Pfam" id="PF24105"/>
    </source>
</evidence>
<dbReference type="SUPFAM" id="SSF50978">
    <property type="entry name" value="WD40 repeat-like"/>
    <property type="match status" value="2"/>
</dbReference>
<dbReference type="InterPro" id="IPR015943">
    <property type="entry name" value="WD40/YVTN_repeat-like_dom_sf"/>
</dbReference>
<evidence type="ECO:0000313" key="12">
    <source>
        <dbReference type="Proteomes" id="UP000220158"/>
    </source>
</evidence>
<keyword evidence="5 8" id="KW-0156">Chromatin regulator</keyword>
<dbReference type="Proteomes" id="UP000220158">
    <property type="component" value="Chromosome 10"/>
</dbReference>
<evidence type="ECO:0000313" key="11">
    <source>
        <dbReference type="EMBL" id="CRH00651.1"/>
    </source>
</evidence>
<dbReference type="OMA" id="YKEWWNI"/>
<dbReference type="Gene3D" id="2.130.10.10">
    <property type="entry name" value="YVTN repeat-like/Quinoprotein amine dehydrogenase"/>
    <property type="match status" value="2"/>
</dbReference>
<proteinExistence type="inferred from homology"/>
<keyword evidence="8" id="KW-0804">Transcription</keyword>
<evidence type="ECO:0000256" key="5">
    <source>
        <dbReference type="ARBA" id="ARBA00022853"/>
    </source>
</evidence>
<protein>
    <recommendedName>
        <fullName evidence="8">Protein HIRA</fullName>
    </recommendedName>
</protein>
<dbReference type="Pfam" id="PF24105">
    <property type="entry name" value="Beta-prop_CAF1B_HIR1"/>
    <property type="match status" value="1"/>
</dbReference>
<dbReference type="RefSeq" id="XP_028533654.1">
    <property type="nucleotide sequence ID" value="XM_028677246.1"/>
</dbReference>
<dbReference type="GO" id="GO:0000417">
    <property type="term" value="C:HIR complex"/>
    <property type="evidence" value="ECO:0007669"/>
    <property type="project" value="TreeGrafter"/>
</dbReference>
<keyword evidence="8" id="KW-0805">Transcription regulation</keyword>
<dbReference type="PROSITE" id="PS50082">
    <property type="entry name" value="WD_REPEATS_2"/>
    <property type="match status" value="2"/>
</dbReference>
<feature type="compositionally biased region" description="Acidic residues" evidence="9">
    <location>
        <begin position="675"/>
        <end position="709"/>
    </location>
</feature>
<dbReference type="AlphaFoldDB" id="A0A1J1H7L1"/>
<feature type="compositionally biased region" description="Basic and acidic residues" evidence="9">
    <location>
        <begin position="710"/>
        <end position="749"/>
    </location>
</feature>
<dbReference type="OrthoDB" id="538223at2759"/>
<dbReference type="GeneID" id="39736774"/>
<evidence type="ECO:0000256" key="9">
    <source>
        <dbReference type="SAM" id="MobiDB-lite"/>
    </source>
</evidence>